<dbReference type="EMBL" id="CABIKO010000373">
    <property type="protein sequence ID" value="VVA35153.1"/>
    <property type="molecule type" value="Genomic_DNA"/>
</dbReference>
<dbReference type="OMA" id="ITRDWVK"/>
<proteinExistence type="predicted"/>
<evidence type="ECO:0000313" key="5">
    <source>
        <dbReference type="Proteomes" id="UP000327085"/>
    </source>
</evidence>
<name>A0A5E4G672_PRUDU</name>
<feature type="domain" description="Acyclic terpene utilisation N-terminal" evidence="2">
    <location>
        <begin position="47"/>
        <end position="481"/>
    </location>
</feature>
<gene>
    <name evidence="4" type="ORF">ALMOND_2B027746</name>
</gene>
<evidence type="ECO:0000259" key="2">
    <source>
        <dbReference type="Pfam" id="PF07287"/>
    </source>
</evidence>
<dbReference type="FunCoup" id="A0A5E4G672">
    <property type="interactions" value="11"/>
</dbReference>
<feature type="domain" description="AtuA-like ferredoxin-fold" evidence="3">
    <location>
        <begin position="536"/>
        <end position="654"/>
    </location>
</feature>
<dbReference type="Pfam" id="PF23544">
    <property type="entry name" value="AtuA_ferredoxin"/>
    <property type="match status" value="1"/>
</dbReference>
<feature type="signal peptide" evidence="1">
    <location>
        <begin position="1"/>
        <end position="28"/>
    </location>
</feature>
<feature type="chain" id="PRO_5022761548" evidence="1">
    <location>
        <begin position="29"/>
        <end position="668"/>
    </location>
</feature>
<dbReference type="InterPro" id="IPR010839">
    <property type="entry name" value="AtuA_N"/>
</dbReference>
<evidence type="ECO:0000259" key="3">
    <source>
        <dbReference type="Pfam" id="PF23544"/>
    </source>
</evidence>
<evidence type="ECO:0000313" key="4">
    <source>
        <dbReference type="EMBL" id="VVA35153.1"/>
    </source>
</evidence>
<protein>
    <submittedName>
        <fullName evidence="4">PREDICTED: DUF1446 domain-containing</fullName>
    </submittedName>
</protein>
<accession>A0A5E4G672</accession>
<dbReference type="PANTHER" id="PTHR47472:SF1">
    <property type="entry name" value="DUF1446-DOMAIN-CONTAINING PROTEIN"/>
    <property type="match status" value="1"/>
</dbReference>
<sequence>MEPNLCLSLLCLLLRDFLMTMEIQEVDGIRNCVIKLRENSQKRRDKVYIGCGAGFGGDRPFAALKLLQRVKELNYIVLECLAERTLAERYQVMVSGGDGYDSRISDWMRLLLPLAVERGTCIITNMGAMDPHGAQEKVIEIASSLGLSVSVAVAYEISVANTGSGSSHEKSYIMEGGISTYLGAAPIVECLEKYQPNVIITSRVADAALFLAPMIYELGWNWDSLEQLAQGSLAGHLLECGCQLTGGYFMHPGDKSRNMSFSQLLDLSLPYAEISSDGKVFVAKAEGTGGVLNFSTCAEQLLYEVGDPGAYITPDVIIDIRDVSFYPLSSCKVLCAGAKPSAVSVPDKLLRLVPKDYGWKGWGEISYGGYECVKRAKAAEFLVRSWMEEVIPGVSSHVVSYIIGLDSLKATSLSDNASSRMVSDIRLRMDGLFKLKEHAVHFVREFTALYTNGPAGGGGISTGHKKEIILEKYLVKREHVLWRTAVKHTTALTSNICLPHESGLSITQANEVKSSTNSDSPFIGSAFSPAPSGHKIPLYDVAHVRAGDKGNDLNFSMIPHFPPDIVRLKSIITPQWVKKVVSALLNSSPFPDMDAINERDKWVNENVKVEIYEVKGIRSLNVVVRDILDGGVNCSRRIDRHGKTISDLILCQQVLLPPWLGRSNTLIA</sequence>
<dbReference type="Gramene" id="VVA35153">
    <property type="protein sequence ID" value="VVA35153"/>
    <property type="gene ID" value="Prudul26B027746"/>
</dbReference>
<reference evidence="5" key="1">
    <citation type="journal article" date="2020" name="Plant J.">
        <title>Transposons played a major role in the diversification between the closely related almond and peach genomes: results from the almond genome sequence.</title>
        <authorList>
            <person name="Alioto T."/>
            <person name="Alexiou K.G."/>
            <person name="Bardil A."/>
            <person name="Barteri F."/>
            <person name="Castanera R."/>
            <person name="Cruz F."/>
            <person name="Dhingra A."/>
            <person name="Duval H."/>
            <person name="Fernandez I Marti A."/>
            <person name="Frias L."/>
            <person name="Galan B."/>
            <person name="Garcia J.L."/>
            <person name="Howad W."/>
            <person name="Gomez-Garrido J."/>
            <person name="Gut M."/>
            <person name="Julca I."/>
            <person name="Morata J."/>
            <person name="Puigdomenech P."/>
            <person name="Ribeca P."/>
            <person name="Rubio Cabetas M.J."/>
            <person name="Vlasova A."/>
            <person name="Wirthensohn M."/>
            <person name="Garcia-Mas J."/>
            <person name="Gabaldon T."/>
            <person name="Casacuberta J.M."/>
            <person name="Arus P."/>
        </authorList>
    </citation>
    <scope>NUCLEOTIDE SEQUENCE [LARGE SCALE GENOMIC DNA]</scope>
    <source>
        <strain evidence="5">cv. Texas</strain>
    </source>
</reference>
<dbReference type="Proteomes" id="UP000327085">
    <property type="component" value="Chromosome 2"/>
</dbReference>
<dbReference type="PANTHER" id="PTHR47472">
    <property type="entry name" value="PROPIONYL-COA CARBOXYLASE"/>
    <property type="match status" value="1"/>
</dbReference>
<dbReference type="InterPro" id="IPR056362">
    <property type="entry name" value="AtuA-like_ferredoxin_dom"/>
</dbReference>
<dbReference type="InParanoid" id="A0A5E4G672"/>
<dbReference type="AlphaFoldDB" id="A0A5E4G672"/>
<dbReference type="Pfam" id="PF07287">
    <property type="entry name" value="AtuA"/>
    <property type="match status" value="1"/>
</dbReference>
<keyword evidence="1" id="KW-0732">Signal</keyword>
<organism evidence="4 5">
    <name type="scientific">Prunus dulcis</name>
    <name type="common">Almond</name>
    <name type="synonym">Amygdalus dulcis</name>
    <dbReference type="NCBI Taxonomy" id="3755"/>
    <lineage>
        <taxon>Eukaryota</taxon>
        <taxon>Viridiplantae</taxon>
        <taxon>Streptophyta</taxon>
        <taxon>Embryophyta</taxon>
        <taxon>Tracheophyta</taxon>
        <taxon>Spermatophyta</taxon>
        <taxon>Magnoliopsida</taxon>
        <taxon>eudicotyledons</taxon>
        <taxon>Gunneridae</taxon>
        <taxon>Pentapetalae</taxon>
        <taxon>rosids</taxon>
        <taxon>fabids</taxon>
        <taxon>Rosales</taxon>
        <taxon>Rosaceae</taxon>
        <taxon>Amygdaloideae</taxon>
        <taxon>Amygdaleae</taxon>
        <taxon>Prunus</taxon>
    </lineage>
</organism>
<evidence type="ECO:0000256" key="1">
    <source>
        <dbReference type="SAM" id="SignalP"/>
    </source>
</evidence>